<protein>
    <submittedName>
        <fullName evidence="3">Response regulator</fullName>
    </submittedName>
</protein>
<sequence length="126" mass="13661">MDSILLVDDNPLRASMRKTLLESSTPAVFRAVDAADALCLIESHEFARNLALVITGHRMTGISGPEFVAEVRSRLPQVPILVLSLMSGADQLYLSIPNVFISQSDSPEELRALAVHIIGVGHRQTA</sequence>
<accession>A0ABW1ELD0</accession>
<evidence type="ECO:0000259" key="2">
    <source>
        <dbReference type="PROSITE" id="PS50110"/>
    </source>
</evidence>
<dbReference type="SMART" id="SM00448">
    <property type="entry name" value="REC"/>
    <property type="match status" value="1"/>
</dbReference>
<name>A0ABW1ELD0_9BACT</name>
<dbReference type="SUPFAM" id="SSF52172">
    <property type="entry name" value="CheY-like"/>
    <property type="match status" value="1"/>
</dbReference>
<evidence type="ECO:0000256" key="1">
    <source>
        <dbReference type="PROSITE-ProRule" id="PRU00169"/>
    </source>
</evidence>
<keyword evidence="4" id="KW-1185">Reference proteome</keyword>
<dbReference type="PROSITE" id="PS50110">
    <property type="entry name" value="RESPONSE_REGULATORY"/>
    <property type="match status" value="1"/>
</dbReference>
<dbReference type="RefSeq" id="WP_263331939.1">
    <property type="nucleotide sequence ID" value="NZ_JAGSYH010000001.1"/>
</dbReference>
<organism evidence="3 4">
    <name type="scientific">Acidicapsa dinghuensis</name>
    <dbReference type="NCBI Taxonomy" id="2218256"/>
    <lineage>
        <taxon>Bacteria</taxon>
        <taxon>Pseudomonadati</taxon>
        <taxon>Acidobacteriota</taxon>
        <taxon>Terriglobia</taxon>
        <taxon>Terriglobales</taxon>
        <taxon>Acidobacteriaceae</taxon>
        <taxon>Acidicapsa</taxon>
    </lineage>
</organism>
<dbReference type="EMBL" id="JBHSPH010000010">
    <property type="protein sequence ID" value="MFC5865106.1"/>
    <property type="molecule type" value="Genomic_DNA"/>
</dbReference>
<gene>
    <name evidence="3" type="ORF">ACFPT7_22560</name>
</gene>
<comment type="caution">
    <text evidence="3">The sequence shown here is derived from an EMBL/GenBank/DDBJ whole genome shotgun (WGS) entry which is preliminary data.</text>
</comment>
<evidence type="ECO:0000313" key="3">
    <source>
        <dbReference type="EMBL" id="MFC5865106.1"/>
    </source>
</evidence>
<dbReference type="InterPro" id="IPR011006">
    <property type="entry name" value="CheY-like_superfamily"/>
</dbReference>
<dbReference type="Proteomes" id="UP001596091">
    <property type="component" value="Unassembled WGS sequence"/>
</dbReference>
<dbReference type="Pfam" id="PF00072">
    <property type="entry name" value="Response_reg"/>
    <property type="match status" value="1"/>
</dbReference>
<dbReference type="Gene3D" id="3.40.50.2300">
    <property type="match status" value="1"/>
</dbReference>
<proteinExistence type="predicted"/>
<feature type="domain" description="Response regulatory" evidence="2">
    <location>
        <begin position="3"/>
        <end position="118"/>
    </location>
</feature>
<reference evidence="4" key="1">
    <citation type="journal article" date="2019" name="Int. J. Syst. Evol. Microbiol.">
        <title>The Global Catalogue of Microorganisms (GCM) 10K type strain sequencing project: providing services to taxonomists for standard genome sequencing and annotation.</title>
        <authorList>
            <consortium name="The Broad Institute Genomics Platform"/>
            <consortium name="The Broad Institute Genome Sequencing Center for Infectious Disease"/>
            <person name="Wu L."/>
            <person name="Ma J."/>
        </authorList>
    </citation>
    <scope>NUCLEOTIDE SEQUENCE [LARGE SCALE GENOMIC DNA]</scope>
    <source>
        <strain evidence="4">JCM 4087</strain>
    </source>
</reference>
<dbReference type="CDD" id="cd00156">
    <property type="entry name" value="REC"/>
    <property type="match status" value="1"/>
</dbReference>
<evidence type="ECO:0000313" key="4">
    <source>
        <dbReference type="Proteomes" id="UP001596091"/>
    </source>
</evidence>
<comment type="caution">
    <text evidence="1">Lacks conserved residue(s) required for the propagation of feature annotation.</text>
</comment>
<dbReference type="InterPro" id="IPR001789">
    <property type="entry name" value="Sig_transdc_resp-reg_receiver"/>
</dbReference>